<protein>
    <submittedName>
        <fullName evidence="2">Acyl carrier protein</fullName>
    </submittedName>
</protein>
<dbReference type="Pfam" id="PF00550">
    <property type="entry name" value="PP-binding"/>
    <property type="match status" value="1"/>
</dbReference>
<dbReference type="OrthoDB" id="9811033at2"/>
<dbReference type="InterPro" id="IPR036736">
    <property type="entry name" value="ACP-like_sf"/>
</dbReference>
<feature type="domain" description="Carrier" evidence="1">
    <location>
        <begin position="1"/>
        <end position="79"/>
    </location>
</feature>
<evidence type="ECO:0000259" key="1">
    <source>
        <dbReference type="PROSITE" id="PS50075"/>
    </source>
</evidence>
<dbReference type="Gene3D" id="1.10.1200.10">
    <property type="entry name" value="ACP-like"/>
    <property type="match status" value="1"/>
</dbReference>
<dbReference type="EMBL" id="FOGJ01000007">
    <property type="protein sequence ID" value="SER56793.1"/>
    <property type="molecule type" value="Genomic_DNA"/>
</dbReference>
<evidence type="ECO:0000313" key="2">
    <source>
        <dbReference type="EMBL" id="SER56793.1"/>
    </source>
</evidence>
<dbReference type="AlphaFoldDB" id="A0A1H9QAE0"/>
<dbReference type="InterPro" id="IPR009081">
    <property type="entry name" value="PP-bd_ACP"/>
</dbReference>
<accession>A0A1H9QAE0</accession>
<dbReference type="SUPFAM" id="SSF47336">
    <property type="entry name" value="ACP-like"/>
    <property type="match status" value="1"/>
</dbReference>
<name>A0A1H9QAE0_BUTFI</name>
<organism evidence="2 3">
    <name type="scientific">Butyrivibrio fibrisolvens</name>
    <dbReference type="NCBI Taxonomy" id="831"/>
    <lineage>
        <taxon>Bacteria</taxon>
        <taxon>Bacillati</taxon>
        <taxon>Bacillota</taxon>
        <taxon>Clostridia</taxon>
        <taxon>Lachnospirales</taxon>
        <taxon>Lachnospiraceae</taxon>
        <taxon>Butyrivibrio</taxon>
    </lineage>
</organism>
<gene>
    <name evidence="2" type="ORF">SAMN04487884_10771</name>
</gene>
<dbReference type="RefSeq" id="WP_074755279.1">
    <property type="nucleotide sequence ID" value="NZ_FOGJ01000007.1"/>
</dbReference>
<reference evidence="2 3" key="1">
    <citation type="submission" date="2016-10" db="EMBL/GenBank/DDBJ databases">
        <authorList>
            <person name="de Groot N.N."/>
        </authorList>
    </citation>
    <scope>NUCLEOTIDE SEQUENCE [LARGE SCALE GENOMIC DNA]</scope>
    <source>
        <strain evidence="2 3">AR40</strain>
    </source>
</reference>
<dbReference type="PROSITE" id="PS50075">
    <property type="entry name" value="CARRIER"/>
    <property type="match status" value="1"/>
</dbReference>
<evidence type="ECO:0000313" key="3">
    <source>
        <dbReference type="Proteomes" id="UP000182584"/>
    </source>
</evidence>
<dbReference type="Proteomes" id="UP000182584">
    <property type="component" value="Unassembled WGS sequence"/>
</dbReference>
<sequence length="79" mass="9145">MTREEVFEKLIEVFRDVFEDDDITVDDSTTADDIDGWDSLEHINLMNAIEQEFDIKFTMGQIVSMKNVGEMVDIIISKL</sequence>
<proteinExistence type="predicted"/>